<dbReference type="PROSITE" id="PS51096">
    <property type="entry name" value="PTS_EIIA_TYPE_4"/>
    <property type="match status" value="1"/>
</dbReference>
<dbReference type="InterPro" id="IPR004701">
    <property type="entry name" value="PTS_EIIA_man-typ"/>
</dbReference>
<dbReference type="Pfam" id="PF03610">
    <property type="entry name" value="EIIA-man"/>
    <property type="match status" value="1"/>
</dbReference>
<dbReference type="InterPro" id="IPR036662">
    <property type="entry name" value="PTS_EIIA_man-typ_sf"/>
</dbReference>
<evidence type="ECO:0000256" key="7">
    <source>
        <dbReference type="ARBA" id="ARBA00022777"/>
    </source>
</evidence>
<protein>
    <recommendedName>
        <fullName evidence="8">PTS EIIA type-4 domain-containing protein</fullName>
    </recommendedName>
</protein>
<dbReference type="RefSeq" id="WP_191749814.1">
    <property type="nucleotide sequence ID" value="NZ_JACSQZ010000023.1"/>
</dbReference>
<dbReference type="Gene3D" id="3.40.50.510">
    <property type="entry name" value="Phosphotransferase system, mannose-type IIA component"/>
    <property type="match status" value="1"/>
</dbReference>
<feature type="domain" description="PTS EIIA type-4" evidence="8">
    <location>
        <begin position="1"/>
        <end position="122"/>
    </location>
</feature>
<evidence type="ECO:0000256" key="6">
    <source>
        <dbReference type="ARBA" id="ARBA00022683"/>
    </source>
</evidence>
<evidence type="ECO:0000256" key="2">
    <source>
        <dbReference type="ARBA" id="ARBA00022448"/>
    </source>
</evidence>
<accession>A0ABR8Q3Q0</accession>
<dbReference type="Proteomes" id="UP000640335">
    <property type="component" value="Unassembled WGS sequence"/>
</dbReference>
<sequence length="136" mass="15002">MKIILTSHGNFAKGILQSYEMIAGTNERISYVTLDEDGIGKFSNTLREKLDQIIESDDVLILCDLKGGTPYNESFTYALSHQDKVRVVAGLNLPMLIEIGITNLDNLDEAVLIASESGKSGIEALTFEDNEDDLEF</sequence>
<keyword evidence="2" id="KW-0813">Transport</keyword>
<keyword evidence="10" id="KW-1185">Reference proteome</keyword>
<proteinExistence type="predicted"/>
<evidence type="ECO:0000256" key="5">
    <source>
        <dbReference type="ARBA" id="ARBA00022679"/>
    </source>
</evidence>
<comment type="subcellular location">
    <subcellularLocation>
        <location evidence="1">Cytoplasm</location>
    </subcellularLocation>
</comment>
<evidence type="ECO:0000259" key="8">
    <source>
        <dbReference type="PROSITE" id="PS51096"/>
    </source>
</evidence>
<keyword evidence="3" id="KW-0963">Cytoplasm</keyword>
<dbReference type="EMBL" id="JACSQZ010000023">
    <property type="protein sequence ID" value="MBD7915050.1"/>
    <property type="molecule type" value="Genomic_DNA"/>
</dbReference>
<dbReference type="PANTHER" id="PTHR33799">
    <property type="entry name" value="PTS PERMEASE-RELATED-RELATED"/>
    <property type="match status" value="1"/>
</dbReference>
<evidence type="ECO:0000313" key="9">
    <source>
        <dbReference type="EMBL" id="MBD7915050.1"/>
    </source>
</evidence>
<dbReference type="PANTHER" id="PTHR33799:SF1">
    <property type="entry name" value="PTS SYSTEM MANNOSE-SPECIFIC EIIAB COMPONENT-RELATED"/>
    <property type="match status" value="1"/>
</dbReference>
<dbReference type="InterPro" id="IPR051471">
    <property type="entry name" value="Bacterial_PTS_sugar_comp"/>
</dbReference>
<dbReference type="CDD" id="cd00006">
    <property type="entry name" value="PTS_IIA_man"/>
    <property type="match status" value="1"/>
</dbReference>
<evidence type="ECO:0000313" key="10">
    <source>
        <dbReference type="Proteomes" id="UP000640335"/>
    </source>
</evidence>
<reference evidence="9 10" key="1">
    <citation type="submission" date="2020-08" db="EMBL/GenBank/DDBJ databases">
        <title>A Genomic Blueprint of the Chicken Gut Microbiome.</title>
        <authorList>
            <person name="Gilroy R."/>
            <person name="Ravi A."/>
            <person name="Getino M."/>
            <person name="Pursley I."/>
            <person name="Horton D.L."/>
            <person name="Alikhan N.-F."/>
            <person name="Baker D."/>
            <person name="Gharbi K."/>
            <person name="Hall N."/>
            <person name="Watson M."/>
            <person name="Adriaenssens E.M."/>
            <person name="Foster-Nyarko E."/>
            <person name="Jarju S."/>
            <person name="Secka A."/>
            <person name="Antonio M."/>
            <person name="Oren A."/>
            <person name="Chaudhuri R."/>
            <person name="La Ragione R.M."/>
            <person name="Hildebrand F."/>
            <person name="Pallen M.J."/>
        </authorList>
    </citation>
    <scope>NUCLEOTIDE SEQUENCE [LARGE SCALE GENOMIC DNA]</scope>
    <source>
        <strain evidence="9 10">Sa3CUN1</strain>
    </source>
</reference>
<comment type="caution">
    <text evidence="9">The sequence shown here is derived from an EMBL/GenBank/DDBJ whole genome shotgun (WGS) entry which is preliminary data.</text>
</comment>
<name>A0ABR8Q3Q0_9CLOT</name>
<organism evidence="9 10">
    <name type="scientific">Clostridium gallinarum</name>
    <dbReference type="NCBI Taxonomy" id="2762246"/>
    <lineage>
        <taxon>Bacteria</taxon>
        <taxon>Bacillati</taxon>
        <taxon>Bacillota</taxon>
        <taxon>Clostridia</taxon>
        <taxon>Eubacteriales</taxon>
        <taxon>Clostridiaceae</taxon>
        <taxon>Clostridium</taxon>
    </lineage>
</organism>
<dbReference type="InterPro" id="IPR033887">
    <property type="entry name" value="PTS_IIA_man"/>
</dbReference>
<keyword evidence="4" id="KW-0762">Sugar transport</keyword>
<evidence type="ECO:0000256" key="1">
    <source>
        <dbReference type="ARBA" id="ARBA00004496"/>
    </source>
</evidence>
<gene>
    <name evidence="9" type="ORF">H9660_07795</name>
</gene>
<evidence type="ECO:0000256" key="4">
    <source>
        <dbReference type="ARBA" id="ARBA00022597"/>
    </source>
</evidence>
<keyword evidence="5" id="KW-0808">Transferase</keyword>
<keyword evidence="6" id="KW-0598">Phosphotransferase system</keyword>
<keyword evidence="7" id="KW-0418">Kinase</keyword>
<evidence type="ECO:0000256" key="3">
    <source>
        <dbReference type="ARBA" id="ARBA00022490"/>
    </source>
</evidence>
<dbReference type="SUPFAM" id="SSF53062">
    <property type="entry name" value="PTS system fructose IIA component-like"/>
    <property type="match status" value="1"/>
</dbReference>